<keyword evidence="1" id="KW-0472">Membrane</keyword>
<feature type="transmembrane region" description="Helical" evidence="1">
    <location>
        <begin position="98"/>
        <end position="118"/>
    </location>
</feature>
<dbReference type="AlphaFoldDB" id="A0A831TI23"/>
<feature type="transmembrane region" description="Helical" evidence="1">
    <location>
        <begin position="6"/>
        <end position="26"/>
    </location>
</feature>
<evidence type="ECO:0000313" key="2">
    <source>
        <dbReference type="EMBL" id="HEG92596.1"/>
    </source>
</evidence>
<dbReference type="EMBL" id="DSIY01000334">
    <property type="protein sequence ID" value="HEG92596.1"/>
    <property type="molecule type" value="Genomic_DNA"/>
</dbReference>
<keyword evidence="1" id="KW-1133">Transmembrane helix</keyword>
<proteinExistence type="predicted"/>
<comment type="caution">
    <text evidence="2">The sequence shown here is derived from an EMBL/GenBank/DDBJ whole genome shotgun (WGS) entry which is preliminary data.</text>
</comment>
<organism evidence="2">
    <name type="scientific">Thermorudis peleae</name>
    <dbReference type="NCBI Taxonomy" id="1382356"/>
    <lineage>
        <taxon>Bacteria</taxon>
        <taxon>Pseudomonadati</taxon>
        <taxon>Thermomicrobiota</taxon>
        <taxon>Thermomicrobia</taxon>
        <taxon>Thermomicrobia incertae sedis</taxon>
        <taxon>Thermorudis</taxon>
    </lineage>
</organism>
<sequence>MPVIIAGFWLAWIALSLVLVAWFLLTPKTPEQLRRAEMTSGLLAAGLGSALLLVLVFAPLPYGTATATAQETGSGSASPTATRIVFQSLWEAGIGPRLAVYLLLVSLLVGWAALLAFLHAHRRNPATLALLWGVVGLLVLAVLLGIFSIGPVFFPVAALAFAAAFNGSRRQPGIQSGTTS</sequence>
<feature type="transmembrane region" description="Helical" evidence="1">
    <location>
        <begin position="130"/>
        <end position="163"/>
    </location>
</feature>
<reference evidence="2" key="1">
    <citation type="journal article" date="2020" name="mSystems">
        <title>Genome- and Community-Level Interaction Insights into Carbon Utilization and Element Cycling Functions of Hydrothermarchaeota in Hydrothermal Sediment.</title>
        <authorList>
            <person name="Zhou Z."/>
            <person name="Liu Y."/>
            <person name="Xu W."/>
            <person name="Pan J."/>
            <person name="Luo Z.H."/>
            <person name="Li M."/>
        </authorList>
    </citation>
    <scope>NUCLEOTIDE SEQUENCE [LARGE SCALE GENOMIC DNA]</scope>
    <source>
        <strain evidence="2">SpSt-210</strain>
    </source>
</reference>
<keyword evidence="1" id="KW-0812">Transmembrane</keyword>
<name>A0A831TI23_9BACT</name>
<feature type="transmembrane region" description="Helical" evidence="1">
    <location>
        <begin position="38"/>
        <end position="58"/>
    </location>
</feature>
<accession>A0A831TI23</accession>
<evidence type="ECO:0000256" key="1">
    <source>
        <dbReference type="SAM" id="Phobius"/>
    </source>
</evidence>
<gene>
    <name evidence="2" type="ORF">ENP34_14335</name>
</gene>
<protein>
    <submittedName>
        <fullName evidence="2">Uncharacterized protein</fullName>
    </submittedName>
</protein>